<evidence type="ECO:0000313" key="6">
    <source>
        <dbReference type="EMBL" id="ELY98732.1"/>
    </source>
</evidence>
<dbReference type="SUPFAM" id="SSF53807">
    <property type="entry name" value="Helical backbone' metal receptor"/>
    <property type="match status" value="1"/>
</dbReference>
<organism evidence="6 7">
    <name type="scientific">Natrialba aegyptia DSM 13077</name>
    <dbReference type="NCBI Taxonomy" id="1227491"/>
    <lineage>
        <taxon>Archaea</taxon>
        <taxon>Methanobacteriati</taxon>
        <taxon>Methanobacteriota</taxon>
        <taxon>Stenosarchaea group</taxon>
        <taxon>Halobacteria</taxon>
        <taxon>Halobacteriales</taxon>
        <taxon>Natrialbaceae</taxon>
        <taxon>Natrialba</taxon>
    </lineage>
</organism>
<dbReference type="Gene3D" id="3.40.50.1980">
    <property type="entry name" value="Nitrogenase molybdenum iron protein domain"/>
    <property type="match status" value="2"/>
</dbReference>
<evidence type="ECO:0000256" key="1">
    <source>
        <dbReference type="ARBA" id="ARBA00004196"/>
    </source>
</evidence>
<reference evidence="6 7" key="1">
    <citation type="journal article" date="2014" name="PLoS Genet.">
        <title>Phylogenetically driven sequencing of extremely halophilic archaea reveals strategies for static and dynamic osmo-response.</title>
        <authorList>
            <person name="Becker E.A."/>
            <person name="Seitzer P.M."/>
            <person name="Tritt A."/>
            <person name="Larsen D."/>
            <person name="Krusor M."/>
            <person name="Yao A.I."/>
            <person name="Wu D."/>
            <person name="Madern D."/>
            <person name="Eisen J.A."/>
            <person name="Darling A.E."/>
            <person name="Facciotti M.T."/>
        </authorList>
    </citation>
    <scope>NUCLEOTIDE SEQUENCE [LARGE SCALE GENOMIC DNA]</scope>
    <source>
        <strain evidence="6 7">DSM 13077</strain>
    </source>
</reference>
<dbReference type="PROSITE" id="PS50983">
    <property type="entry name" value="FE_B12_PBP"/>
    <property type="match status" value="1"/>
</dbReference>
<name>M0ALC4_9EURY</name>
<accession>M0ALC4</accession>
<comment type="subcellular location">
    <subcellularLocation>
        <location evidence="1">Cell envelope</location>
    </subcellularLocation>
</comment>
<keyword evidence="7" id="KW-1185">Reference proteome</keyword>
<keyword evidence="2" id="KW-0813">Transport</keyword>
<dbReference type="EMBL" id="AOIP01000060">
    <property type="protein sequence ID" value="ELY98732.1"/>
    <property type="molecule type" value="Genomic_DNA"/>
</dbReference>
<evidence type="ECO:0000313" key="7">
    <source>
        <dbReference type="Proteomes" id="UP000011591"/>
    </source>
</evidence>
<feature type="domain" description="Fe/B12 periplasmic-binding" evidence="5">
    <location>
        <begin position="90"/>
        <end position="385"/>
    </location>
</feature>
<evidence type="ECO:0000256" key="2">
    <source>
        <dbReference type="ARBA" id="ARBA00022448"/>
    </source>
</evidence>
<gene>
    <name evidence="6" type="ORF">C480_20924</name>
</gene>
<feature type="compositionally biased region" description="Polar residues" evidence="4">
    <location>
        <begin position="1"/>
        <end position="12"/>
    </location>
</feature>
<dbReference type="PANTHER" id="PTHR30532">
    <property type="entry name" value="IRON III DICITRATE-BINDING PERIPLASMIC PROTEIN"/>
    <property type="match status" value="1"/>
</dbReference>
<sequence length="416" mass="46604">MTDTNDAKTTGAPTRRDSRERQRAGSRRGSERSERTRREYVKYGGAVVSGGLLAGCTGTGDEGEREGDGESYSVTMAPAGEITLERPPENVFTNIVHHADMALALGHGDSINALYSPENFGTLYELFLERLEGVSTEWADLPSSWNIDKEQLYELESDLHLADPAYMTIMDSLDRDDIEETGETVAPWFGNTYSDSQREPPAAWADDYEYYTLWEIFEKVAAVFREEKRYQELTAIRTDLLAEIEANLPPETDRPRVARIQTGLSDGDLSISPFALNDPGFEQAHLRPLGAVDAFTDIEAYSQIDLEALVEADPDVILNTHAMGPTRNFVETKDFLETDPVAREIPAVENGRIYPMAIRYGGPIAHLFQLEMGAKELYPEQFGEWPRYDGGAYPEFSESEQLFDRQRIAAIINGEF</sequence>
<dbReference type="Proteomes" id="UP000011591">
    <property type="component" value="Unassembled WGS sequence"/>
</dbReference>
<feature type="region of interest" description="Disordered" evidence="4">
    <location>
        <begin position="1"/>
        <end position="39"/>
    </location>
</feature>
<evidence type="ECO:0000256" key="4">
    <source>
        <dbReference type="SAM" id="MobiDB-lite"/>
    </source>
</evidence>
<feature type="compositionally biased region" description="Basic and acidic residues" evidence="4">
    <location>
        <begin position="14"/>
        <end position="39"/>
    </location>
</feature>
<proteinExistence type="predicted"/>
<evidence type="ECO:0000259" key="5">
    <source>
        <dbReference type="PROSITE" id="PS50983"/>
    </source>
</evidence>
<comment type="caution">
    <text evidence="6">The sequence shown here is derived from an EMBL/GenBank/DDBJ whole genome shotgun (WGS) entry which is preliminary data.</text>
</comment>
<dbReference type="InterPro" id="IPR051313">
    <property type="entry name" value="Bact_iron-sidero_bind"/>
</dbReference>
<dbReference type="Pfam" id="PF01497">
    <property type="entry name" value="Peripla_BP_2"/>
    <property type="match status" value="1"/>
</dbReference>
<dbReference type="InterPro" id="IPR002491">
    <property type="entry name" value="ABC_transptr_periplasmic_BD"/>
</dbReference>
<dbReference type="PANTHER" id="PTHR30532:SF1">
    <property type="entry name" value="IRON(3+)-HYDROXAMATE-BINDING PROTEIN FHUD"/>
    <property type="match status" value="1"/>
</dbReference>
<protein>
    <submittedName>
        <fullName evidence="6">Iron ABC transporter substrate-binding protein</fullName>
    </submittedName>
</protein>
<dbReference type="OrthoDB" id="304381at2157"/>
<keyword evidence="3" id="KW-0732">Signal</keyword>
<dbReference type="AlphaFoldDB" id="M0ALC4"/>
<dbReference type="PATRIC" id="fig|1227491.4.peg.4203"/>
<evidence type="ECO:0000256" key="3">
    <source>
        <dbReference type="ARBA" id="ARBA00022729"/>
    </source>
</evidence>